<dbReference type="EMBL" id="FNSN01000003">
    <property type="protein sequence ID" value="SEB62756.1"/>
    <property type="molecule type" value="Genomic_DNA"/>
</dbReference>
<proteinExistence type="predicted"/>
<dbReference type="RefSeq" id="WP_066216308.1">
    <property type="nucleotide sequence ID" value="NZ_FNSN01000003.1"/>
</dbReference>
<evidence type="ECO:0000313" key="1">
    <source>
        <dbReference type="EMBL" id="SEB62756.1"/>
    </source>
</evidence>
<dbReference type="AlphaFoldDB" id="A0A1H4KX14"/>
<dbReference type="Proteomes" id="UP000182652">
    <property type="component" value="Unassembled WGS sequence"/>
</dbReference>
<dbReference type="STRING" id="156980.SAMN04489745_0822"/>
<protein>
    <submittedName>
        <fullName evidence="1">Uncharacterized protein</fullName>
    </submittedName>
</protein>
<name>A0A1H4KX14_9MICC</name>
<reference evidence="1 2" key="1">
    <citation type="submission" date="2016-10" db="EMBL/GenBank/DDBJ databases">
        <authorList>
            <person name="de Groot N.N."/>
        </authorList>
    </citation>
    <scope>NUCLEOTIDE SEQUENCE [LARGE SCALE GENOMIC DNA]</scope>
    <source>
        <strain evidence="1 2">DSM 10495</strain>
    </source>
</reference>
<evidence type="ECO:0000313" key="2">
    <source>
        <dbReference type="Proteomes" id="UP000182652"/>
    </source>
</evidence>
<gene>
    <name evidence="1" type="ORF">SAMN04489745_0822</name>
</gene>
<accession>A0A1H4KX14</accession>
<keyword evidence="2" id="KW-1185">Reference proteome</keyword>
<sequence length="63" mass="6943">MDTKYLTTTNPGGKDSLVASSADPYNAPVQVSASEGLWRLAVHRQPDASWVVLQIQPLPRRDH</sequence>
<organism evidence="1 2">
    <name type="scientific">Arthrobacter woluwensis</name>
    <dbReference type="NCBI Taxonomy" id="156980"/>
    <lineage>
        <taxon>Bacteria</taxon>
        <taxon>Bacillati</taxon>
        <taxon>Actinomycetota</taxon>
        <taxon>Actinomycetes</taxon>
        <taxon>Micrococcales</taxon>
        <taxon>Micrococcaceae</taxon>
        <taxon>Arthrobacter</taxon>
    </lineage>
</organism>